<dbReference type="Pfam" id="PF00126">
    <property type="entry name" value="HTH_1"/>
    <property type="match status" value="1"/>
</dbReference>
<dbReference type="InterPro" id="IPR005119">
    <property type="entry name" value="LysR_subst-bd"/>
</dbReference>
<dbReference type="Gene3D" id="3.40.190.290">
    <property type="match status" value="1"/>
</dbReference>
<dbReference type="InterPro" id="IPR000847">
    <property type="entry name" value="LysR_HTH_N"/>
</dbReference>
<name>A0A0C2P0A8_9VIBR</name>
<protein>
    <submittedName>
        <fullName evidence="6">Transcriptional regulator</fullName>
    </submittedName>
</protein>
<keyword evidence="4" id="KW-0804">Transcription</keyword>
<evidence type="ECO:0000259" key="5">
    <source>
        <dbReference type="PROSITE" id="PS50931"/>
    </source>
</evidence>
<evidence type="ECO:0000256" key="3">
    <source>
        <dbReference type="ARBA" id="ARBA00023125"/>
    </source>
</evidence>
<dbReference type="RefSeq" id="WP_040989062.1">
    <property type="nucleotide sequence ID" value="NZ_JTKH01000008.1"/>
</dbReference>
<dbReference type="InterPro" id="IPR036390">
    <property type="entry name" value="WH_DNA-bd_sf"/>
</dbReference>
<dbReference type="OrthoDB" id="5297558at2"/>
<keyword evidence="7" id="KW-1185">Reference proteome</keyword>
<evidence type="ECO:0000256" key="1">
    <source>
        <dbReference type="ARBA" id="ARBA00009437"/>
    </source>
</evidence>
<keyword evidence="3" id="KW-0238">DNA-binding</keyword>
<dbReference type="Gene3D" id="1.10.10.10">
    <property type="entry name" value="Winged helix-like DNA-binding domain superfamily/Winged helix DNA-binding domain"/>
    <property type="match status" value="1"/>
</dbReference>
<proteinExistence type="inferred from homology"/>
<dbReference type="GO" id="GO:0003700">
    <property type="term" value="F:DNA-binding transcription factor activity"/>
    <property type="evidence" value="ECO:0007669"/>
    <property type="project" value="InterPro"/>
</dbReference>
<dbReference type="Proteomes" id="UP000031672">
    <property type="component" value="Unassembled WGS sequence"/>
</dbReference>
<feature type="domain" description="HTH lysR-type" evidence="5">
    <location>
        <begin position="1"/>
        <end position="58"/>
    </location>
</feature>
<dbReference type="SUPFAM" id="SSF46785">
    <property type="entry name" value="Winged helix' DNA-binding domain"/>
    <property type="match status" value="1"/>
</dbReference>
<organism evidence="6 7">
    <name type="scientific">Vibrio renipiscarius</name>
    <dbReference type="NCBI Taxonomy" id="1461322"/>
    <lineage>
        <taxon>Bacteria</taxon>
        <taxon>Pseudomonadati</taxon>
        <taxon>Pseudomonadota</taxon>
        <taxon>Gammaproteobacteria</taxon>
        <taxon>Vibrionales</taxon>
        <taxon>Vibrionaceae</taxon>
        <taxon>Vibrio</taxon>
    </lineage>
</organism>
<evidence type="ECO:0000256" key="4">
    <source>
        <dbReference type="ARBA" id="ARBA00023163"/>
    </source>
</evidence>
<sequence length="294" mass="32466">MLLEGIETLVTLSKAKTMSRTGSLLYISQSAVSKRIANLEKKLGKKLIVPDGRNVRLTSEAINLIDNISPTFNELRGLIYEQQSVKENSTLNIDCSETLVAGYLASILGEYFEQDPYLSITTNHTPRIIEHVQSGKAHLGICAGNLPAHHQLMTFHLFDEPFYIVFSRHLNALPDTIITNDLSNPANSYQQAILSHLNMHPIMQMDSYSAAAKLALSGIAPALVPLSVINTLQIEPRHCYDFEPLQSLSRSINICLRPSSYRNSRIKKLITTIADAVAKVTSLPSVATSQSPRV</sequence>
<evidence type="ECO:0000256" key="2">
    <source>
        <dbReference type="ARBA" id="ARBA00023015"/>
    </source>
</evidence>
<evidence type="ECO:0000313" key="6">
    <source>
        <dbReference type="EMBL" id="KII79887.1"/>
    </source>
</evidence>
<dbReference type="PROSITE" id="PS50931">
    <property type="entry name" value="HTH_LYSR"/>
    <property type="match status" value="1"/>
</dbReference>
<gene>
    <name evidence="6" type="ORF">OJ16_07735</name>
</gene>
<dbReference type="InterPro" id="IPR036388">
    <property type="entry name" value="WH-like_DNA-bd_sf"/>
</dbReference>
<dbReference type="PANTHER" id="PTHR30126:SF94">
    <property type="entry name" value="LYSR FAMILY TRANSCRIPTIONAL REGULATOR"/>
    <property type="match status" value="1"/>
</dbReference>
<dbReference type="STRING" id="1461322.OJ16_07735"/>
<comment type="caution">
    <text evidence="6">The sequence shown here is derived from an EMBL/GenBank/DDBJ whole genome shotgun (WGS) entry which is preliminary data.</text>
</comment>
<accession>A0A0C2P0A8</accession>
<dbReference type="GO" id="GO:0000976">
    <property type="term" value="F:transcription cis-regulatory region binding"/>
    <property type="evidence" value="ECO:0007669"/>
    <property type="project" value="TreeGrafter"/>
</dbReference>
<dbReference type="AlphaFoldDB" id="A0A0C2P0A8"/>
<dbReference type="CDD" id="cd05466">
    <property type="entry name" value="PBP2_LTTR_substrate"/>
    <property type="match status" value="1"/>
</dbReference>
<reference evidence="6 7" key="1">
    <citation type="submission" date="2014-11" db="EMBL/GenBank/DDBJ databases">
        <title>Draft Genome Sequence of Vibrio piscirenalis strains CECT 8603T and CECT 8604, two marine Gammaproteobacterium isolated from cultured gilthead sea bream (Sparus aurata).</title>
        <authorList>
            <person name="Arahal D.R."/>
            <person name="Rodrigo-Torres L."/>
            <person name="Lucena T."/>
            <person name="Pujalte M.J."/>
        </authorList>
    </citation>
    <scope>NUCLEOTIDE SEQUENCE [LARGE SCALE GENOMIC DNA]</scope>
    <source>
        <strain evidence="6 7">DCR 1-4-2</strain>
    </source>
</reference>
<dbReference type="Pfam" id="PF03466">
    <property type="entry name" value="LysR_substrate"/>
    <property type="match status" value="1"/>
</dbReference>
<dbReference type="EMBL" id="JTKH01000008">
    <property type="protein sequence ID" value="KII79887.1"/>
    <property type="molecule type" value="Genomic_DNA"/>
</dbReference>
<keyword evidence="2" id="KW-0805">Transcription regulation</keyword>
<dbReference type="PANTHER" id="PTHR30126">
    <property type="entry name" value="HTH-TYPE TRANSCRIPTIONAL REGULATOR"/>
    <property type="match status" value="1"/>
</dbReference>
<evidence type="ECO:0000313" key="7">
    <source>
        <dbReference type="Proteomes" id="UP000031672"/>
    </source>
</evidence>
<dbReference type="SUPFAM" id="SSF53850">
    <property type="entry name" value="Periplasmic binding protein-like II"/>
    <property type="match status" value="1"/>
</dbReference>
<comment type="similarity">
    <text evidence="1">Belongs to the LysR transcriptional regulatory family.</text>
</comment>